<gene>
    <name evidence="2" type="ORF">BN2476_170204</name>
</gene>
<dbReference type="Proteomes" id="UP000195569">
    <property type="component" value="Unassembled WGS sequence"/>
</dbReference>
<organism evidence="2 3">
    <name type="scientific">Paraburkholderia piptadeniae</name>
    <dbReference type="NCBI Taxonomy" id="1701573"/>
    <lineage>
        <taxon>Bacteria</taxon>
        <taxon>Pseudomonadati</taxon>
        <taxon>Pseudomonadota</taxon>
        <taxon>Betaproteobacteria</taxon>
        <taxon>Burkholderiales</taxon>
        <taxon>Burkholderiaceae</taxon>
        <taxon>Paraburkholderia</taxon>
    </lineage>
</organism>
<protein>
    <submittedName>
        <fullName evidence="2">Uncharacterized protein</fullName>
    </submittedName>
</protein>
<reference evidence="2" key="1">
    <citation type="submission" date="2016-12" db="EMBL/GenBank/DDBJ databases">
        <authorList>
            <person name="Moulin L."/>
        </authorList>
    </citation>
    <scope>NUCLEOTIDE SEQUENCE [LARGE SCALE GENOMIC DNA]</scope>
    <source>
        <strain evidence="2">STM 7183</strain>
    </source>
</reference>
<dbReference type="RefSeq" id="WP_160111686.1">
    <property type="nucleotide sequence ID" value="NZ_CYGY02000017.1"/>
</dbReference>
<dbReference type="EMBL" id="CYGY02000017">
    <property type="protein sequence ID" value="SIT38596.1"/>
    <property type="molecule type" value="Genomic_DNA"/>
</dbReference>
<evidence type="ECO:0000313" key="2">
    <source>
        <dbReference type="EMBL" id="SIT38596.1"/>
    </source>
</evidence>
<name>A0A1N7RU37_9BURK</name>
<accession>A0A1N7RU37</accession>
<keyword evidence="1" id="KW-0175">Coiled coil</keyword>
<evidence type="ECO:0000313" key="3">
    <source>
        <dbReference type="Proteomes" id="UP000195569"/>
    </source>
</evidence>
<feature type="coiled-coil region" evidence="1">
    <location>
        <begin position="22"/>
        <end position="59"/>
    </location>
</feature>
<evidence type="ECO:0000256" key="1">
    <source>
        <dbReference type="SAM" id="Coils"/>
    </source>
</evidence>
<keyword evidence="3" id="KW-1185">Reference proteome</keyword>
<comment type="caution">
    <text evidence="2">The sequence shown here is derived from an EMBL/GenBank/DDBJ whole genome shotgun (WGS) entry which is preliminary data.</text>
</comment>
<sequence length="270" mass="29220">MARALRAASGDAEPDEEAIASLPEYERSLNVLANALANAKTELERADQAAKQLRALEDAAADDCDVTDTGSLQAGLSERTTRRRELVAAIEKLRDAQRAALAAEQTASKAAGHHAEVMAWDAIAEALSPDGIPADLLREALSPINNELAALATLSEWATVTIMPDMEIVSQGRPYALLSESAQWRADAHIACAISILAGLRILVLDRADVLVGQERERLFYWLDDLAYADRIDTALVFMSLKSPPTGLPESFDTFWIERGVVRAAQLEAT</sequence>
<proteinExistence type="predicted"/>
<dbReference type="OrthoDB" id="9815944at2"/>
<dbReference type="AlphaFoldDB" id="A0A1N7RU37"/>